<dbReference type="AlphaFoldDB" id="A0AAE0AL70"/>
<protein>
    <submittedName>
        <fullName evidence="1">Uncharacterized protein</fullName>
    </submittedName>
</protein>
<evidence type="ECO:0000313" key="2">
    <source>
        <dbReference type="Proteomes" id="UP001281410"/>
    </source>
</evidence>
<evidence type="ECO:0000313" key="1">
    <source>
        <dbReference type="EMBL" id="KAK3219454.1"/>
    </source>
</evidence>
<proteinExistence type="predicted"/>
<organism evidence="1 2">
    <name type="scientific">Dipteronia sinensis</name>
    <dbReference type="NCBI Taxonomy" id="43782"/>
    <lineage>
        <taxon>Eukaryota</taxon>
        <taxon>Viridiplantae</taxon>
        <taxon>Streptophyta</taxon>
        <taxon>Embryophyta</taxon>
        <taxon>Tracheophyta</taxon>
        <taxon>Spermatophyta</taxon>
        <taxon>Magnoliopsida</taxon>
        <taxon>eudicotyledons</taxon>
        <taxon>Gunneridae</taxon>
        <taxon>Pentapetalae</taxon>
        <taxon>rosids</taxon>
        <taxon>malvids</taxon>
        <taxon>Sapindales</taxon>
        <taxon>Sapindaceae</taxon>
        <taxon>Hippocastanoideae</taxon>
        <taxon>Acereae</taxon>
        <taxon>Dipteronia</taxon>
    </lineage>
</organism>
<dbReference type="Proteomes" id="UP001281410">
    <property type="component" value="Unassembled WGS sequence"/>
</dbReference>
<dbReference type="EMBL" id="JANJYJ010000004">
    <property type="protein sequence ID" value="KAK3219454.1"/>
    <property type="molecule type" value="Genomic_DNA"/>
</dbReference>
<accession>A0AAE0AL70</accession>
<keyword evidence="2" id="KW-1185">Reference proteome</keyword>
<name>A0AAE0AL70_9ROSI</name>
<sequence>MEATSNSTTNINGVLIKFKNRRCLYGGVKAVVKISESQNNSHKLYFVCEKGKCKFYSFWSPYNEEFNLGQFSDSVSQRNGGREAGDVVGKGAVLRKLLWKN</sequence>
<gene>
    <name evidence="1" type="ORF">Dsin_013424</name>
</gene>
<comment type="caution">
    <text evidence="1">The sequence shown here is derived from an EMBL/GenBank/DDBJ whole genome shotgun (WGS) entry which is preliminary data.</text>
</comment>
<reference evidence="1" key="1">
    <citation type="journal article" date="2023" name="Plant J.">
        <title>Genome sequences and population genomics provide insights into the demographic history, inbreeding, and mutation load of two 'living fossil' tree species of Dipteronia.</title>
        <authorList>
            <person name="Feng Y."/>
            <person name="Comes H.P."/>
            <person name="Chen J."/>
            <person name="Zhu S."/>
            <person name="Lu R."/>
            <person name="Zhang X."/>
            <person name="Li P."/>
            <person name="Qiu J."/>
            <person name="Olsen K.M."/>
            <person name="Qiu Y."/>
        </authorList>
    </citation>
    <scope>NUCLEOTIDE SEQUENCE</scope>
    <source>
        <strain evidence="1">NBL</strain>
    </source>
</reference>